<dbReference type="RefSeq" id="XP_007368760.1">
    <property type="nucleotide sequence ID" value="XM_007368698.1"/>
</dbReference>
<organism evidence="2 3">
    <name type="scientific">Dichomitus squalens (strain LYAD-421)</name>
    <name type="common">Western red white-rot fungus</name>
    <dbReference type="NCBI Taxonomy" id="732165"/>
    <lineage>
        <taxon>Eukaryota</taxon>
        <taxon>Fungi</taxon>
        <taxon>Dikarya</taxon>
        <taxon>Basidiomycota</taxon>
        <taxon>Agaricomycotina</taxon>
        <taxon>Agaricomycetes</taxon>
        <taxon>Polyporales</taxon>
        <taxon>Polyporaceae</taxon>
        <taxon>Dichomitus</taxon>
    </lineage>
</organism>
<name>R7SQV3_DICSQ</name>
<accession>R7SQV3</accession>
<evidence type="ECO:0000256" key="1">
    <source>
        <dbReference type="SAM" id="MobiDB-lite"/>
    </source>
</evidence>
<proteinExistence type="predicted"/>
<protein>
    <submittedName>
        <fullName evidence="2">Uncharacterized protein</fullName>
    </submittedName>
</protein>
<gene>
    <name evidence="2" type="ORF">DICSQDRAFT_149061</name>
</gene>
<dbReference type="OMA" id="RYVELAC"/>
<feature type="region of interest" description="Disordered" evidence="1">
    <location>
        <begin position="264"/>
        <end position="283"/>
    </location>
</feature>
<reference evidence="2 3" key="1">
    <citation type="journal article" date="2012" name="Science">
        <title>The Paleozoic origin of enzymatic lignin decomposition reconstructed from 31 fungal genomes.</title>
        <authorList>
            <person name="Floudas D."/>
            <person name="Binder M."/>
            <person name="Riley R."/>
            <person name="Barry K."/>
            <person name="Blanchette R.A."/>
            <person name="Henrissat B."/>
            <person name="Martinez A.T."/>
            <person name="Otillar R."/>
            <person name="Spatafora J.W."/>
            <person name="Yadav J.S."/>
            <person name="Aerts A."/>
            <person name="Benoit I."/>
            <person name="Boyd A."/>
            <person name="Carlson A."/>
            <person name="Copeland A."/>
            <person name="Coutinho P.M."/>
            <person name="de Vries R.P."/>
            <person name="Ferreira P."/>
            <person name="Findley K."/>
            <person name="Foster B."/>
            <person name="Gaskell J."/>
            <person name="Glotzer D."/>
            <person name="Gorecki P."/>
            <person name="Heitman J."/>
            <person name="Hesse C."/>
            <person name="Hori C."/>
            <person name="Igarashi K."/>
            <person name="Jurgens J.A."/>
            <person name="Kallen N."/>
            <person name="Kersten P."/>
            <person name="Kohler A."/>
            <person name="Kuees U."/>
            <person name="Kumar T.K.A."/>
            <person name="Kuo A."/>
            <person name="LaButti K."/>
            <person name="Larrondo L.F."/>
            <person name="Lindquist E."/>
            <person name="Ling A."/>
            <person name="Lombard V."/>
            <person name="Lucas S."/>
            <person name="Lundell T."/>
            <person name="Martin R."/>
            <person name="McLaughlin D.J."/>
            <person name="Morgenstern I."/>
            <person name="Morin E."/>
            <person name="Murat C."/>
            <person name="Nagy L.G."/>
            <person name="Nolan M."/>
            <person name="Ohm R.A."/>
            <person name="Patyshakuliyeva A."/>
            <person name="Rokas A."/>
            <person name="Ruiz-Duenas F.J."/>
            <person name="Sabat G."/>
            <person name="Salamov A."/>
            <person name="Samejima M."/>
            <person name="Schmutz J."/>
            <person name="Slot J.C."/>
            <person name="St John F."/>
            <person name="Stenlid J."/>
            <person name="Sun H."/>
            <person name="Sun S."/>
            <person name="Syed K."/>
            <person name="Tsang A."/>
            <person name="Wiebenga A."/>
            <person name="Young D."/>
            <person name="Pisabarro A."/>
            <person name="Eastwood D.C."/>
            <person name="Martin F."/>
            <person name="Cullen D."/>
            <person name="Grigoriev I.V."/>
            <person name="Hibbett D.S."/>
        </authorList>
    </citation>
    <scope>NUCLEOTIDE SEQUENCE [LARGE SCALE GENOMIC DNA]</scope>
    <source>
        <strain evidence="2 3">LYAD-421 SS1</strain>
    </source>
</reference>
<dbReference type="EMBL" id="JH719434">
    <property type="protein sequence ID" value="EJF58564.1"/>
    <property type="molecule type" value="Genomic_DNA"/>
</dbReference>
<dbReference type="KEGG" id="dsq:DICSQDRAFT_149061"/>
<evidence type="ECO:0000313" key="3">
    <source>
        <dbReference type="Proteomes" id="UP000053319"/>
    </source>
</evidence>
<dbReference type="Proteomes" id="UP000053319">
    <property type="component" value="Unassembled WGS sequence"/>
</dbReference>
<feature type="compositionally biased region" description="Acidic residues" evidence="1">
    <location>
        <begin position="267"/>
        <end position="277"/>
    </location>
</feature>
<sequence length="443" mass="49383">MSTEVPVHTKSSTPGGRGSRVIDVVPALFDATLFADEMATQVALRTLGRHIVDPTTVVEDAVVELEAPAHVLELVLSTVDDMAYTVLVKTILAWFKQGLADLLASPAPRLLSRFSLFFLFLSRTASEGASDSSNGACWRNNQAATAVLRELLKLRFVREAHIHREQTSVAQLDLPFSIKAADSSQSKRKQARRENRGPDVDAKILATYGARVPEAPSEALSLMGTICDAQCCALKEYLEKFRLPTVQAAVKDIFLQPFTSVSHVSQEQDDSSSGEDQDVARPPAYPFVQPMKAAQLFDDADGFGEWRVFLTPRAIRDLRHAKDGKLFSIVVKKMKELSNGHFSDDNHKRLTHGYEVESPVYEAKMTGNTRLVYQIDCVQEPGDEIHGVYTHNKIDPHRFWDAMRGQLVQQKGAEYQRRCAFRNPPVNPGDNVFLPATWRRHGI</sequence>
<dbReference type="AlphaFoldDB" id="R7SQV3"/>
<dbReference type="OrthoDB" id="3156807at2759"/>
<dbReference type="HOGENOM" id="CLU_618238_0_0_1"/>
<evidence type="ECO:0000313" key="2">
    <source>
        <dbReference type="EMBL" id="EJF58564.1"/>
    </source>
</evidence>
<dbReference type="GeneID" id="18836809"/>